<organism evidence="1 2">
    <name type="scientific">Cetraspora pellucida</name>
    <dbReference type="NCBI Taxonomy" id="1433469"/>
    <lineage>
        <taxon>Eukaryota</taxon>
        <taxon>Fungi</taxon>
        <taxon>Fungi incertae sedis</taxon>
        <taxon>Mucoromycota</taxon>
        <taxon>Glomeromycotina</taxon>
        <taxon>Glomeromycetes</taxon>
        <taxon>Diversisporales</taxon>
        <taxon>Gigasporaceae</taxon>
        <taxon>Cetraspora</taxon>
    </lineage>
</organism>
<evidence type="ECO:0000313" key="2">
    <source>
        <dbReference type="Proteomes" id="UP000789366"/>
    </source>
</evidence>
<protein>
    <submittedName>
        <fullName evidence="1">14608_t:CDS:1</fullName>
    </submittedName>
</protein>
<gene>
    <name evidence="1" type="ORF">SPELUC_LOCUS4866</name>
</gene>
<evidence type="ECO:0000313" key="1">
    <source>
        <dbReference type="EMBL" id="CAG8542567.1"/>
    </source>
</evidence>
<keyword evidence="2" id="KW-1185">Reference proteome</keyword>
<accession>A0ACA9LPF1</accession>
<proteinExistence type="predicted"/>
<dbReference type="Proteomes" id="UP000789366">
    <property type="component" value="Unassembled WGS sequence"/>
</dbReference>
<reference evidence="1" key="1">
    <citation type="submission" date="2021-06" db="EMBL/GenBank/DDBJ databases">
        <authorList>
            <person name="Kallberg Y."/>
            <person name="Tangrot J."/>
            <person name="Rosling A."/>
        </authorList>
    </citation>
    <scope>NUCLEOTIDE SEQUENCE</scope>
    <source>
        <strain evidence="1">28 12/20/2015</strain>
    </source>
</reference>
<feature type="non-terminal residue" evidence="1">
    <location>
        <position position="292"/>
    </location>
</feature>
<name>A0ACA9LPF1_9GLOM</name>
<dbReference type="EMBL" id="CAJVPW010004581">
    <property type="protein sequence ID" value="CAG8542567.1"/>
    <property type="molecule type" value="Genomic_DNA"/>
</dbReference>
<comment type="caution">
    <text evidence="1">The sequence shown here is derived from an EMBL/GenBank/DDBJ whole genome shotgun (WGS) entry which is preliminary data.</text>
</comment>
<sequence length="292" mass="33717">MDNNNSLENEIEIENDQLSMPTTPHMKVIPAKRDIESWQINEKFNGNFFFTTDLWTHDHSPYIGVMIHWMTPDFKIRQALLTIESFKYPHTGDNIEDCLRKEFKKWNITEKLFGGTTDNDSAMINVLDPIASDTETRWNINKLVFDPERTTRSNGDSLKKLLLSSEDWGALEELISLLRPFVDATNLTSGSSYLTLSLWYPTLYCLREYLKSVVHTLTNLQIIIVCNEILASLYRCWDIPDELETPTVLPSTSFSSNTSMFIDFFNHHLSSQPSTSQIDIEISLYLQLPSLF</sequence>